<comment type="function">
    <text evidence="9">Catalyzes the phosphorylation of the position 2 hydroxy group of 4-diphosphocytidyl-2C-methyl-D-erythritol.</text>
</comment>
<dbReference type="InterPro" id="IPR036554">
    <property type="entry name" value="GHMP_kinase_C_sf"/>
</dbReference>
<comment type="similarity">
    <text evidence="1 9">Belongs to the GHMP kinase family. IspE subfamily.</text>
</comment>
<evidence type="ECO:0000256" key="3">
    <source>
        <dbReference type="ARBA" id="ARBA00017473"/>
    </source>
</evidence>
<proteinExistence type="inferred from homology"/>
<sequence length="340" mass="35848">MKKFSAIAPAKINLTLKVAPLAEDKNKHEVETVMQTVTLHDTLFVSIPENEADELEVVNKRNRKINDAYGIKESGVQTFKEGNLEVSIVIDDLTGQNLKINGEDNLVTKAFCACAKKANLAKEMHIEVLLEKNIPAQAGLGGGSSDAAAALAIAKELFGLSDDVIAEIAAELGSDIAFFLNGGRAKMAGDGSVTTETLDSLKCPVLLVRPNDGVSTAECYAKFDELNGAINGDGDKCAAPQNGAINGDGGKFAAAENASVELQNDLQEAAVSLCPEIKEVLNLLSENCGSKNVLLCGSGSCCFGICESFDQARKLASLASKQGYWSRACSCVNLKGTLKN</sequence>
<evidence type="ECO:0000256" key="6">
    <source>
        <dbReference type="ARBA" id="ARBA00022777"/>
    </source>
</evidence>
<dbReference type="PANTHER" id="PTHR43527:SF2">
    <property type="entry name" value="4-DIPHOSPHOCYTIDYL-2-C-METHYL-D-ERYTHRITOL KINASE, CHLOROPLASTIC"/>
    <property type="match status" value="1"/>
</dbReference>
<dbReference type="GO" id="GO:0050515">
    <property type="term" value="F:4-(cytidine 5'-diphospho)-2-C-methyl-D-erythritol kinase activity"/>
    <property type="evidence" value="ECO:0007669"/>
    <property type="project" value="UniProtKB-UniRule"/>
</dbReference>
<evidence type="ECO:0000256" key="2">
    <source>
        <dbReference type="ARBA" id="ARBA00012052"/>
    </source>
</evidence>
<comment type="catalytic activity">
    <reaction evidence="9">
        <text>4-CDP-2-C-methyl-D-erythritol + ATP = 4-CDP-2-C-methyl-D-erythritol 2-phosphate + ADP + H(+)</text>
        <dbReference type="Rhea" id="RHEA:18437"/>
        <dbReference type="ChEBI" id="CHEBI:15378"/>
        <dbReference type="ChEBI" id="CHEBI:30616"/>
        <dbReference type="ChEBI" id="CHEBI:57823"/>
        <dbReference type="ChEBI" id="CHEBI:57919"/>
        <dbReference type="ChEBI" id="CHEBI:456216"/>
        <dbReference type="EC" id="2.7.1.148"/>
    </reaction>
</comment>
<evidence type="ECO:0000259" key="10">
    <source>
        <dbReference type="Pfam" id="PF00288"/>
    </source>
</evidence>
<dbReference type="Pfam" id="PF00288">
    <property type="entry name" value="GHMP_kinases_N"/>
    <property type="match status" value="1"/>
</dbReference>
<keyword evidence="5 9" id="KW-0547">Nucleotide-binding</keyword>
<dbReference type="InterPro" id="IPR013750">
    <property type="entry name" value="GHMP_kinase_C_dom"/>
</dbReference>
<dbReference type="Gene3D" id="3.30.70.890">
    <property type="entry name" value="GHMP kinase, C-terminal domain"/>
    <property type="match status" value="1"/>
</dbReference>
<dbReference type="GO" id="GO:0005524">
    <property type="term" value="F:ATP binding"/>
    <property type="evidence" value="ECO:0007669"/>
    <property type="project" value="UniProtKB-UniRule"/>
</dbReference>
<reference evidence="12" key="1">
    <citation type="submission" date="2023-07" db="EMBL/GenBank/DDBJ databases">
        <title>Between Cages and Wild: Unraveling the Impact of Captivity on Animal Microbiomes and Antimicrobial Resistance.</title>
        <authorList>
            <person name="Schmartz G.P."/>
            <person name="Rehner J."/>
            <person name="Schuff M.J."/>
            <person name="Becker S.L."/>
            <person name="Kravczyk M."/>
            <person name="Gurevich A."/>
            <person name="Francke R."/>
            <person name="Mueller R."/>
            <person name="Keller V."/>
            <person name="Keller A."/>
        </authorList>
    </citation>
    <scope>NUCLEOTIDE SEQUENCE</scope>
    <source>
        <strain evidence="12">S12M_St_49</strain>
    </source>
</reference>
<feature type="active site" evidence="9">
    <location>
        <position position="11"/>
    </location>
</feature>
<evidence type="ECO:0000256" key="1">
    <source>
        <dbReference type="ARBA" id="ARBA00009684"/>
    </source>
</evidence>
<keyword evidence="9" id="KW-0414">Isoprene biosynthesis</keyword>
<evidence type="ECO:0000256" key="5">
    <source>
        <dbReference type="ARBA" id="ARBA00022741"/>
    </source>
</evidence>
<dbReference type="GO" id="GO:0016114">
    <property type="term" value="P:terpenoid biosynthetic process"/>
    <property type="evidence" value="ECO:0007669"/>
    <property type="project" value="InterPro"/>
</dbReference>
<dbReference type="EC" id="2.7.1.148" evidence="2 9"/>
<keyword evidence="13" id="KW-1185">Reference proteome</keyword>
<dbReference type="GO" id="GO:0019288">
    <property type="term" value="P:isopentenyl diphosphate biosynthetic process, methylerythritol 4-phosphate pathway"/>
    <property type="evidence" value="ECO:0007669"/>
    <property type="project" value="UniProtKB-UniRule"/>
</dbReference>
<dbReference type="Gene3D" id="3.30.230.10">
    <property type="match status" value="1"/>
</dbReference>
<evidence type="ECO:0000313" key="13">
    <source>
        <dbReference type="Proteomes" id="UP001168575"/>
    </source>
</evidence>
<dbReference type="HAMAP" id="MF_00061">
    <property type="entry name" value="IspE"/>
    <property type="match status" value="1"/>
</dbReference>
<feature type="domain" description="GHMP kinase C-terminal" evidence="11">
    <location>
        <begin position="247"/>
        <end position="317"/>
    </location>
</feature>
<keyword evidence="7 9" id="KW-0067">ATP-binding</keyword>
<dbReference type="Pfam" id="PF08544">
    <property type="entry name" value="GHMP_kinases_C"/>
    <property type="match status" value="1"/>
</dbReference>
<feature type="binding site" evidence="9">
    <location>
        <begin position="135"/>
        <end position="145"/>
    </location>
    <ligand>
        <name>ATP</name>
        <dbReference type="ChEBI" id="CHEBI:30616"/>
    </ligand>
</feature>
<protein>
    <recommendedName>
        <fullName evidence="3 9">4-diphosphocytidyl-2-C-methyl-D-erythritol kinase</fullName>
        <shortName evidence="9">CMK</shortName>
        <ecNumber evidence="2 9">2.7.1.148</ecNumber>
    </recommendedName>
    <alternativeName>
        <fullName evidence="8 9">4-(cytidine-5'-diphospho)-2-C-methyl-D-erythritol kinase</fullName>
    </alternativeName>
</protein>
<name>A0AA43RG65_9ACTN</name>
<dbReference type="InterPro" id="IPR004424">
    <property type="entry name" value="IspE"/>
</dbReference>
<feature type="domain" description="GHMP kinase N-terminal" evidence="10">
    <location>
        <begin position="105"/>
        <end position="183"/>
    </location>
</feature>
<dbReference type="InterPro" id="IPR006204">
    <property type="entry name" value="GHMP_kinase_N_dom"/>
</dbReference>
<keyword evidence="6 9" id="KW-0418">Kinase</keyword>
<evidence type="ECO:0000313" key="12">
    <source>
        <dbReference type="EMBL" id="MDO4841252.1"/>
    </source>
</evidence>
<dbReference type="AlphaFoldDB" id="A0AA43RG65"/>
<organism evidence="12 13">
    <name type="scientific">Phoenicibacter congonensis</name>
    <dbReference type="NCBI Taxonomy" id="1944646"/>
    <lineage>
        <taxon>Bacteria</taxon>
        <taxon>Bacillati</taxon>
        <taxon>Actinomycetota</taxon>
        <taxon>Coriobacteriia</taxon>
        <taxon>Eggerthellales</taxon>
        <taxon>Eggerthellaceae</taxon>
        <taxon>Phoenicibacter</taxon>
    </lineage>
</organism>
<evidence type="ECO:0000256" key="4">
    <source>
        <dbReference type="ARBA" id="ARBA00022679"/>
    </source>
</evidence>
<keyword evidence="4 9" id="KW-0808">Transferase</keyword>
<comment type="pathway">
    <text evidence="9">Isoprenoid biosynthesis; isopentenyl diphosphate biosynthesis via DXP pathway; isopentenyl diphosphate from 1-deoxy-D-xylulose 5-phosphate: step 3/6.</text>
</comment>
<dbReference type="PANTHER" id="PTHR43527">
    <property type="entry name" value="4-DIPHOSPHOCYTIDYL-2-C-METHYL-D-ERYTHRITOL KINASE, CHLOROPLASTIC"/>
    <property type="match status" value="1"/>
</dbReference>
<dbReference type="Proteomes" id="UP001168575">
    <property type="component" value="Unassembled WGS sequence"/>
</dbReference>
<gene>
    <name evidence="9" type="primary">ispE</name>
    <name evidence="12" type="ORF">Q3982_01050</name>
</gene>
<evidence type="ECO:0000256" key="7">
    <source>
        <dbReference type="ARBA" id="ARBA00022840"/>
    </source>
</evidence>
<comment type="caution">
    <text evidence="12">The sequence shown here is derived from an EMBL/GenBank/DDBJ whole genome shotgun (WGS) entry which is preliminary data.</text>
</comment>
<accession>A0AA43RG65</accession>
<dbReference type="SUPFAM" id="SSF55060">
    <property type="entry name" value="GHMP Kinase, C-terminal domain"/>
    <property type="match status" value="1"/>
</dbReference>
<evidence type="ECO:0000259" key="11">
    <source>
        <dbReference type="Pfam" id="PF08544"/>
    </source>
</evidence>
<dbReference type="SUPFAM" id="SSF54211">
    <property type="entry name" value="Ribosomal protein S5 domain 2-like"/>
    <property type="match status" value="1"/>
</dbReference>
<dbReference type="InterPro" id="IPR020568">
    <property type="entry name" value="Ribosomal_Su5_D2-typ_SF"/>
</dbReference>
<feature type="active site" evidence="9">
    <location>
        <position position="175"/>
    </location>
</feature>
<dbReference type="EMBL" id="JAUMVS010000007">
    <property type="protein sequence ID" value="MDO4841252.1"/>
    <property type="molecule type" value="Genomic_DNA"/>
</dbReference>
<dbReference type="InterPro" id="IPR014721">
    <property type="entry name" value="Ribsml_uS5_D2-typ_fold_subgr"/>
</dbReference>
<dbReference type="PIRSF" id="PIRSF010376">
    <property type="entry name" value="IspE"/>
    <property type="match status" value="1"/>
</dbReference>
<evidence type="ECO:0000256" key="9">
    <source>
        <dbReference type="HAMAP-Rule" id="MF_00061"/>
    </source>
</evidence>
<evidence type="ECO:0000256" key="8">
    <source>
        <dbReference type="ARBA" id="ARBA00032554"/>
    </source>
</evidence>